<evidence type="ECO:0000313" key="1">
    <source>
        <dbReference type="EMBL" id="MAG18066.1"/>
    </source>
</evidence>
<reference evidence="2" key="1">
    <citation type="submission" date="2017-09" db="EMBL/GenBank/DDBJ databases">
        <title>The Reconstruction of 2,631 Draft Metagenome-Assembled Genomes from the Global Oceans.</title>
        <authorList>
            <person name="Tully B.J."/>
            <person name="Graham E.D."/>
            <person name="Heidelberg J.F."/>
        </authorList>
    </citation>
    <scope>NUCLEOTIDE SEQUENCE [LARGE SCALE GENOMIC DNA]</scope>
</reference>
<dbReference type="PROSITE" id="PS51257">
    <property type="entry name" value="PROKAR_LIPOPROTEIN"/>
    <property type="match status" value="1"/>
</dbReference>
<dbReference type="Proteomes" id="UP000226712">
    <property type="component" value="Unassembled WGS sequence"/>
</dbReference>
<evidence type="ECO:0008006" key="3">
    <source>
        <dbReference type="Google" id="ProtNLM"/>
    </source>
</evidence>
<dbReference type="EMBL" id="NZBD01000005">
    <property type="protein sequence ID" value="MAG18066.1"/>
    <property type="molecule type" value="Genomic_DNA"/>
</dbReference>
<dbReference type="AlphaFoldDB" id="A0A2D6LPC9"/>
<organism evidence="1 2">
    <name type="scientific">Candidatus Iainarchaeum sp</name>
    <dbReference type="NCBI Taxonomy" id="3101447"/>
    <lineage>
        <taxon>Archaea</taxon>
        <taxon>Candidatus Iainarchaeota</taxon>
        <taxon>Candidatus Iainarchaeia</taxon>
        <taxon>Candidatus Iainarchaeales</taxon>
        <taxon>Candidatus Iainarchaeaceae</taxon>
        <taxon>Candidatus Iainarchaeum</taxon>
    </lineage>
</organism>
<gene>
    <name evidence="1" type="ORF">CL944_01170</name>
</gene>
<name>A0A2D6LPC9_9ARCH</name>
<sequence length="107" mass="11948">MNKFIFIVGCLVLFFFLSGCLENLSTLTVKVVTEDGSYMTDVKVQAKSLTNNTLANTKANGKQGAIFMMIPNGDYEITVYARNGRIVAQKEVTLDSDKEIELLWTEQ</sequence>
<evidence type="ECO:0000313" key="2">
    <source>
        <dbReference type="Proteomes" id="UP000226712"/>
    </source>
</evidence>
<comment type="caution">
    <text evidence="1">The sequence shown here is derived from an EMBL/GenBank/DDBJ whole genome shotgun (WGS) entry which is preliminary data.</text>
</comment>
<accession>A0A2D6LPC9</accession>
<proteinExistence type="predicted"/>
<protein>
    <recommendedName>
        <fullName evidence="3">Carboxypeptidase regulatory-like domain-containing protein</fullName>
    </recommendedName>
</protein>